<reference evidence="3 4" key="1">
    <citation type="journal article" date="2013" name="PLoS ONE">
        <title>Bacterial endosymbiosis in a chordate host: long-term co-evolution and conservation of secondary metabolism.</title>
        <authorList>
            <person name="Kwan J.C."/>
            <person name="Schmidt E.W."/>
        </authorList>
    </citation>
    <scope>NUCLEOTIDE SEQUENCE [LARGE SCALE GENOMIC DNA]</scope>
    <source>
        <strain evidence="4">L6</strain>
    </source>
</reference>
<accession>W2UZI5</accession>
<dbReference type="AlphaFoldDB" id="W2UZI5"/>
<dbReference type="Proteomes" id="UP000018951">
    <property type="component" value="Unassembled WGS sequence"/>
</dbReference>
<keyword evidence="2" id="KW-0812">Transmembrane</keyword>
<keyword evidence="1" id="KW-0175">Coiled coil</keyword>
<evidence type="ECO:0000256" key="1">
    <source>
        <dbReference type="SAM" id="Coils"/>
    </source>
</evidence>
<feature type="coiled-coil region" evidence="1">
    <location>
        <begin position="170"/>
        <end position="225"/>
    </location>
</feature>
<feature type="transmembrane region" description="Helical" evidence="2">
    <location>
        <begin position="48"/>
        <end position="69"/>
    </location>
</feature>
<keyword evidence="4" id="KW-1185">Reference proteome</keyword>
<name>W2UZI5_9RICK</name>
<gene>
    <name evidence="3" type="ORF">P857_749</name>
</gene>
<evidence type="ECO:0000313" key="3">
    <source>
        <dbReference type="EMBL" id="ETO91255.1"/>
    </source>
</evidence>
<proteinExistence type="predicted"/>
<keyword evidence="2" id="KW-0472">Membrane</keyword>
<dbReference type="EMBL" id="AXCJ01000008">
    <property type="protein sequence ID" value="ETO91255.1"/>
    <property type="molecule type" value="Genomic_DNA"/>
</dbReference>
<sequence>MTQAKSSTIPKNFTQQDELYRLELNKKEAEIADKYASISLKNLETTNIIIHDLLIVFVLAILFFLLWTCKIRQTKAEKQYNRYPTEENKEKLEQAEKWIQSLNNIKDDLLPLYNLTISEENRNTPLTDIGFLYNNARCKNCTKSCPNSCNKLRDINKEVENLKNSIPPQLQDLEQKEGKLEKLIEKIQYNTEKGVIAPDIVDKAIHKAQKKIAKLRNNLQKSEHTKLHSSTTETPKTVLINGTNVVSSLIGISQSTSSYNRNIP</sequence>
<protein>
    <submittedName>
        <fullName evidence="3">Uncharacterized protein</fullName>
    </submittedName>
</protein>
<evidence type="ECO:0000313" key="4">
    <source>
        <dbReference type="Proteomes" id="UP000018951"/>
    </source>
</evidence>
<organism evidence="3 4">
    <name type="scientific">Candidatus Xenolissoclinum pacificiensis L6</name>
    <dbReference type="NCBI Taxonomy" id="1401685"/>
    <lineage>
        <taxon>Bacteria</taxon>
        <taxon>Pseudomonadati</taxon>
        <taxon>Pseudomonadota</taxon>
        <taxon>Alphaproteobacteria</taxon>
        <taxon>Rickettsiales</taxon>
        <taxon>Anaplasmataceae</taxon>
        <taxon>Candidatus Xenolissoclinum</taxon>
    </lineage>
</organism>
<evidence type="ECO:0000256" key="2">
    <source>
        <dbReference type="SAM" id="Phobius"/>
    </source>
</evidence>
<comment type="caution">
    <text evidence="3">The sequence shown here is derived from an EMBL/GenBank/DDBJ whole genome shotgun (WGS) entry which is preliminary data.</text>
</comment>
<keyword evidence="2" id="KW-1133">Transmembrane helix</keyword>